<evidence type="ECO:0000313" key="2">
    <source>
        <dbReference type="EMBL" id="OCK82697.1"/>
    </source>
</evidence>
<evidence type="ECO:0000256" key="1">
    <source>
        <dbReference type="SAM" id="Phobius"/>
    </source>
</evidence>
<accession>A0A8E2JHP1</accession>
<dbReference type="EMBL" id="KV744880">
    <property type="protein sequence ID" value="OCK82697.1"/>
    <property type="molecule type" value="Genomic_DNA"/>
</dbReference>
<keyword evidence="1" id="KW-0472">Membrane</keyword>
<gene>
    <name evidence="2" type="ORF">K432DRAFT_380179</name>
</gene>
<sequence length="93" mass="10297">MGASIGWAFSHLFPLNVRMCGSVSFPHFPAHGTDGRKKRASAPRWDGLFGAPAFERFFILFFSFLLGTCTRLLFSSKASAVGRGIREEPNRMA</sequence>
<feature type="transmembrane region" description="Helical" evidence="1">
    <location>
        <begin position="57"/>
        <end position="74"/>
    </location>
</feature>
<protein>
    <submittedName>
        <fullName evidence="2">Uncharacterized protein</fullName>
    </submittedName>
</protein>
<keyword evidence="1" id="KW-0812">Transmembrane</keyword>
<keyword evidence="3" id="KW-1185">Reference proteome</keyword>
<proteinExistence type="predicted"/>
<organism evidence="2 3">
    <name type="scientific">Lepidopterella palustris CBS 459.81</name>
    <dbReference type="NCBI Taxonomy" id="1314670"/>
    <lineage>
        <taxon>Eukaryota</taxon>
        <taxon>Fungi</taxon>
        <taxon>Dikarya</taxon>
        <taxon>Ascomycota</taxon>
        <taxon>Pezizomycotina</taxon>
        <taxon>Dothideomycetes</taxon>
        <taxon>Pleosporomycetidae</taxon>
        <taxon>Mytilinidiales</taxon>
        <taxon>Argynnaceae</taxon>
        <taxon>Lepidopterella</taxon>
    </lineage>
</organism>
<name>A0A8E2JHP1_9PEZI</name>
<keyword evidence="1" id="KW-1133">Transmembrane helix</keyword>
<evidence type="ECO:0000313" key="3">
    <source>
        <dbReference type="Proteomes" id="UP000250266"/>
    </source>
</evidence>
<reference evidence="2 3" key="1">
    <citation type="journal article" date="2016" name="Nat. Commun.">
        <title>Ectomycorrhizal ecology is imprinted in the genome of the dominant symbiotic fungus Cenococcum geophilum.</title>
        <authorList>
            <consortium name="DOE Joint Genome Institute"/>
            <person name="Peter M."/>
            <person name="Kohler A."/>
            <person name="Ohm R.A."/>
            <person name="Kuo A."/>
            <person name="Krutzmann J."/>
            <person name="Morin E."/>
            <person name="Arend M."/>
            <person name="Barry K.W."/>
            <person name="Binder M."/>
            <person name="Choi C."/>
            <person name="Clum A."/>
            <person name="Copeland A."/>
            <person name="Grisel N."/>
            <person name="Haridas S."/>
            <person name="Kipfer T."/>
            <person name="LaButti K."/>
            <person name="Lindquist E."/>
            <person name="Lipzen A."/>
            <person name="Maire R."/>
            <person name="Meier B."/>
            <person name="Mihaltcheva S."/>
            <person name="Molinier V."/>
            <person name="Murat C."/>
            <person name="Poggeler S."/>
            <person name="Quandt C.A."/>
            <person name="Sperisen C."/>
            <person name="Tritt A."/>
            <person name="Tisserant E."/>
            <person name="Crous P.W."/>
            <person name="Henrissat B."/>
            <person name="Nehls U."/>
            <person name="Egli S."/>
            <person name="Spatafora J.W."/>
            <person name="Grigoriev I.V."/>
            <person name="Martin F.M."/>
        </authorList>
    </citation>
    <scope>NUCLEOTIDE SEQUENCE [LARGE SCALE GENOMIC DNA]</scope>
    <source>
        <strain evidence="2 3">CBS 459.81</strain>
    </source>
</reference>
<dbReference type="Proteomes" id="UP000250266">
    <property type="component" value="Unassembled WGS sequence"/>
</dbReference>
<dbReference type="AlphaFoldDB" id="A0A8E2JHP1"/>